<organism evidence="6 7">
    <name type="scientific">Penicillium chermesinum</name>
    <dbReference type="NCBI Taxonomy" id="63820"/>
    <lineage>
        <taxon>Eukaryota</taxon>
        <taxon>Fungi</taxon>
        <taxon>Dikarya</taxon>
        <taxon>Ascomycota</taxon>
        <taxon>Pezizomycotina</taxon>
        <taxon>Eurotiomycetes</taxon>
        <taxon>Eurotiomycetidae</taxon>
        <taxon>Eurotiales</taxon>
        <taxon>Aspergillaceae</taxon>
        <taxon>Penicillium</taxon>
    </lineage>
</organism>
<dbReference type="InterPro" id="IPR014001">
    <property type="entry name" value="Helicase_ATP-bd"/>
</dbReference>
<feature type="domain" description="Helicase ATP-binding" evidence="4">
    <location>
        <begin position="513"/>
        <end position="687"/>
    </location>
</feature>
<dbReference type="EMBL" id="JAPQKS010000005">
    <property type="protein sequence ID" value="KAJ5225177.1"/>
    <property type="molecule type" value="Genomic_DNA"/>
</dbReference>
<keyword evidence="7" id="KW-1185">Reference proteome</keyword>
<name>A0A9W9NS57_9EURO</name>
<feature type="domain" description="Helicase C-terminal" evidence="5">
    <location>
        <begin position="764"/>
        <end position="938"/>
    </location>
</feature>
<dbReference type="SMART" id="SM00487">
    <property type="entry name" value="DEXDc"/>
    <property type="match status" value="1"/>
</dbReference>
<keyword evidence="2" id="KW-0067">ATP-binding</keyword>
<evidence type="ECO:0000259" key="5">
    <source>
        <dbReference type="PROSITE" id="PS51194"/>
    </source>
</evidence>
<dbReference type="Pfam" id="PF00271">
    <property type="entry name" value="Helicase_C"/>
    <property type="match status" value="1"/>
</dbReference>
<dbReference type="RefSeq" id="XP_058328588.1">
    <property type="nucleotide sequence ID" value="XM_058475698.1"/>
</dbReference>
<dbReference type="Gene3D" id="3.40.50.300">
    <property type="entry name" value="P-loop containing nucleotide triphosphate hydrolases"/>
    <property type="match status" value="2"/>
</dbReference>
<dbReference type="InterPro" id="IPR011545">
    <property type="entry name" value="DEAD/DEAH_box_helicase_dom"/>
</dbReference>
<protein>
    <submittedName>
        <fullName evidence="6">Uncharacterized protein</fullName>
    </submittedName>
</protein>
<dbReference type="PROSITE" id="PS51192">
    <property type="entry name" value="HELICASE_ATP_BIND_1"/>
    <property type="match status" value="1"/>
</dbReference>
<evidence type="ECO:0000313" key="6">
    <source>
        <dbReference type="EMBL" id="KAJ5225177.1"/>
    </source>
</evidence>
<proteinExistence type="predicted"/>
<evidence type="ECO:0000256" key="2">
    <source>
        <dbReference type="ARBA" id="ARBA00022840"/>
    </source>
</evidence>
<comment type="caution">
    <text evidence="6">The sequence shown here is derived from an EMBL/GenBank/DDBJ whole genome shotgun (WGS) entry which is preliminary data.</text>
</comment>
<dbReference type="GO" id="GO:0003723">
    <property type="term" value="F:RNA binding"/>
    <property type="evidence" value="ECO:0007669"/>
    <property type="project" value="TreeGrafter"/>
</dbReference>
<evidence type="ECO:0000313" key="7">
    <source>
        <dbReference type="Proteomes" id="UP001150941"/>
    </source>
</evidence>
<dbReference type="PANTHER" id="PTHR18934">
    <property type="entry name" value="ATP-DEPENDENT RNA HELICASE"/>
    <property type="match status" value="1"/>
</dbReference>
<reference evidence="6" key="2">
    <citation type="journal article" date="2023" name="IMA Fungus">
        <title>Comparative genomic study of the Penicillium genus elucidates a diverse pangenome and 15 lateral gene transfer events.</title>
        <authorList>
            <person name="Petersen C."/>
            <person name="Sorensen T."/>
            <person name="Nielsen M.R."/>
            <person name="Sondergaard T.E."/>
            <person name="Sorensen J.L."/>
            <person name="Fitzpatrick D.A."/>
            <person name="Frisvad J.C."/>
            <person name="Nielsen K.L."/>
        </authorList>
    </citation>
    <scope>NUCLEOTIDE SEQUENCE</scope>
    <source>
        <strain evidence="6">IBT 19713</strain>
    </source>
</reference>
<dbReference type="SUPFAM" id="SSF52540">
    <property type="entry name" value="P-loop containing nucleoside triphosphate hydrolases"/>
    <property type="match status" value="1"/>
</dbReference>
<dbReference type="Proteomes" id="UP001150941">
    <property type="component" value="Unassembled WGS sequence"/>
</dbReference>
<keyword evidence="1" id="KW-0547">Nucleotide-binding</keyword>
<dbReference type="OrthoDB" id="5600252at2759"/>
<evidence type="ECO:0000259" key="4">
    <source>
        <dbReference type="PROSITE" id="PS51192"/>
    </source>
</evidence>
<dbReference type="CDD" id="cd18791">
    <property type="entry name" value="SF2_C_RHA"/>
    <property type="match status" value="1"/>
</dbReference>
<accession>A0A9W9NS57</accession>
<dbReference type="CDD" id="cd17917">
    <property type="entry name" value="DEXHc_RHA-like"/>
    <property type="match status" value="1"/>
</dbReference>
<dbReference type="Pfam" id="PF00270">
    <property type="entry name" value="DEAD"/>
    <property type="match status" value="1"/>
</dbReference>
<reference evidence="6" key="1">
    <citation type="submission" date="2022-11" db="EMBL/GenBank/DDBJ databases">
        <authorList>
            <person name="Petersen C."/>
        </authorList>
    </citation>
    <scope>NUCLEOTIDE SEQUENCE</scope>
    <source>
        <strain evidence="6">IBT 19713</strain>
    </source>
</reference>
<feature type="region of interest" description="Disordered" evidence="3">
    <location>
        <begin position="1281"/>
        <end position="1303"/>
    </location>
</feature>
<dbReference type="GO" id="GO:0005524">
    <property type="term" value="F:ATP binding"/>
    <property type="evidence" value="ECO:0007669"/>
    <property type="project" value="UniProtKB-KW"/>
</dbReference>
<dbReference type="PANTHER" id="PTHR18934:SF203">
    <property type="entry name" value="ATP-DEPENDENT RNA HELICASE A"/>
    <property type="match status" value="1"/>
</dbReference>
<dbReference type="SMART" id="SM00490">
    <property type="entry name" value="HELICc"/>
    <property type="match status" value="1"/>
</dbReference>
<gene>
    <name evidence="6" type="ORF">N7468_006402</name>
</gene>
<dbReference type="Gene3D" id="1.20.120.1080">
    <property type="match status" value="1"/>
</dbReference>
<evidence type="ECO:0000256" key="3">
    <source>
        <dbReference type="SAM" id="MobiDB-lite"/>
    </source>
</evidence>
<dbReference type="GO" id="GO:0004386">
    <property type="term" value="F:helicase activity"/>
    <property type="evidence" value="ECO:0007669"/>
    <property type="project" value="TreeGrafter"/>
</dbReference>
<sequence length="1303" mass="145415">MSALMLFPGASPRIGVKAFPLDPPQIHAFHPSPAMTDPSLFNGNNRIPQYTFVFPSEYGAILTDSLSPYNPDGHGMRSAHMSRLDDSTAKSSDNLQSMHAELIENTLAEFPEAIAVLSLRTLNARSAEHFPEALQRWCQTKNLTLRRHFSRQKILKEDATTNIPLCRLVIQGPGIEGELQTYGNGPSQAVAAQNSSMAMLSELEKKGQWNLTQRAIALRLSSRRERLRKARALLDDGSIEATFEISEPSPGVYISHAVFRVPVNDKLERHIQTSGSTPREAKLMAILRYVSHLELVHQKDYFALLLQTAADRRARQALQDLIESSERKSVSNDDLQALGQMWDQKCFRIDLQETKSSCTASLVLLQKRYIRPSRRSRSIISSASFNGRNMRQNLEKAILGLIPRLKEKSGLWAILQDRASESQLSITDNLLQEIQSARDDLLKAIENLPNVAASEELPQGYKRSICSPEYERTRSSQLKLALQERERDRKKRNPQAELEKDKLPVSKFKKEVLELVNGSLFSVFASKTGSGKSTQVPQILLDDAAARGKGGQCRVLCIQPRRVAAQLLAERVAKERNESVGQTVGCIVRFHHRDPYPAGSITYCTTGIALAMLGSRSMDFLAYSHIILDEAHVRDVGIDLLMILLKRVVVECQSKGVPVPKIVIMSATIDLDLFTSYFSVKDSEGRLIAAPSLSLPGNAYNVKFHFLDDILDSLTTTFTPEKLGELMESDQESTQWYLNDHYKRFDMGHMIEEPDLEHAALAATILHILSTTESGAILVFLPGISSIRALDTYIRRVAEPLGFDLSNEDLFRVIIAHAEYPLEMAKMRLPYPKECRRIFLSTDVTEASVTIPDVNYVIDTAKLHRIIHDPVGGVSEMTCSWIGKSNATQRAGRAGRVRPGEYFFLGTKRRFDTLPASISPEFIRSDLRAICLKAKVIAPDIPIPELLAQNIDPPDPVDVNASIESLRLLKALDKDSELTPLGGASLSNPTSPTAEEWGAFDDRTGFLGTPESDHISMIKTFDMLRKLVHEKGIPAALRCATENGLNVPNLRTDFSLAHQILDHLAKMDIIPKSAASPAASAKNKIFGGPELNTNSNNEALIKALLLHCLPRIARPHSTSQRFRTKNQTDLRFPVRLASVKNHLKQVIHRRQFAIFTSLFQSPDGLLQPKNISFVTPLMACLFGSRLDWSQNRLRIDSWLPIRLRLAGTSVSEEEAAHAITSFRETIDMALDAALSTFSPELAFETEDQRKQFIHQRSQLLESFRNAVCRVIDADTHRITSFRPPVKSHPAPNREADPVTAIEA</sequence>
<dbReference type="InterPro" id="IPR027417">
    <property type="entry name" value="P-loop_NTPase"/>
</dbReference>
<dbReference type="PROSITE" id="PS51194">
    <property type="entry name" value="HELICASE_CTER"/>
    <property type="match status" value="1"/>
</dbReference>
<dbReference type="InterPro" id="IPR001650">
    <property type="entry name" value="Helicase_C-like"/>
</dbReference>
<evidence type="ECO:0000256" key="1">
    <source>
        <dbReference type="ARBA" id="ARBA00022741"/>
    </source>
</evidence>
<dbReference type="GeneID" id="83203001"/>